<dbReference type="RefSeq" id="WP_377112991.1">
    <property type="nucleotide sequence ID" value="NZ_JBHTHZ010000003.1"/>
</dbReference>
<gene>
    <name evidence="2" type="ORF">ACFQZX_06890</name>
</gene>
<feature type="chain" id="PRO_5046754108" description="Tissue inhibitor of metalloproteinase" evidence="1">
    <location>
        <begin position="20"/>
        <end position="122"/>
    </location>
</feature>
<keyword evidence="3" id="KW-1185">Reference proteome</keyword>
<keyword evidence="1" id="KW-0732">Signal</keyword>
<protein>
    <recommendedName>
        <fullName evidence="4">Tissue inhibitor of metalloproteinase</fullName>
    </recommendedName>
</protein>
<reference evidence="3" key="1">
    <citation type="journal article" date="2019" name="Int. J. Syst. Evol. Microbiol.">
        <title>The Global Catalogue of Microorganisms (GCM) 10K type strain sequencing project: providing services to taxonomists for standard genome sequencing and annotation.</title>
        <authorList>
            <consortium name="The Broad Institute Genomics Platform"/>
            <consortium name="The Broad Institute Genome Sequencing Center for Infectious Disease"/>
            <person name="Wu L."/>
            <person name="Ma J."/>
        </authorList>
    </citation>
    <scope>NUCLEOTIDE SEQUENCE [LARGE SCALE GENOMIC DNA]</scope>
    <source>
        <strain evidence="3">CCUG 61484</strain>
    </source>
</reference>
<sequence length="122" mass="13258">MKALIFIAAIVFTSLTASAQLANTSWKGIIAAPTDVEVILRFKKDTINIVIAGTDNVIESMKYTLKGDEIIINKLSGGSPCSTDQTAVIKYVLKDSKLILIPTTDPCDERKNAWPAEGFVKE</sequence>
<organism evidence="2 3">
    <name type="scientific">Mucilaginibacter litoreus</name>
    <dbReference type="NCBI Taxonomy" id="1048221"/>
    <lineage>
        <taxon>Bacteria</taxon>
        <taxon>Pseudomonadati</taxon>
        <taxon>Bacteroidota</taxon>
        <taxon>Sphingobacteriia</taxon>
        <taxon>Sphingobacteriales</taxon>
        <taxon>Sphingobacteriaceae</taxon>
        <taxon>Mucilaginibacter</taxon>
    </lineage>
</organism>
<proteinExistence type="predicted"/>
<evidence type="ECO:0000313" key="2">
    <source>
        <dbReference type="EMBL" id="MFD0793338.1"/>
    </source>
</evidence>
<comment type="caution">
    <text evidence="2">The sequence shown here is derived from an EMBL/GenBank/DDBJ whole genome shotgun (WGS) entry which is preliminary data.</text>
</comment>
<accession>A0ABW3AQL7</accession>
<evidence type="ECO:0008006" key="4">
    <source>
        <dbReference type="Google" id="ProtNLM"/>
    </source>
</evidence>
<evidence type="ECO:0000256" key="1">
    <source>
        <dbReference type="SAM" id="SignalP"/>
    </source>
</evidence>
<name>A0ABW3AQL7_9SPHI</name>
<evidence type="ECO:0000313" key="3">
    <source>
        <dbReference type="Proteomes" id="UP001597010"/>
    </source>
</evidence>
<feature type="signal peptide" evidence="1">
    <location>
        <begin position="1"/>
        <end position="19"/>
    </location>
</feature>
<dbReference type="EMBL" id="JBHTHZ010000003">
    <property type="protein sequence ID" value="MFD0793338.1"/>
    <property type="molecule type" value="Genomic_DNA"/>
</dbReference>
<dbReference type="Proteomes" id="UP001597010">
    <property type="component" value="Unassembled WGS sequence"/>
</dbReference>